<evidence type="ECO:0000313" key="9">
    <source>
        <dbReference type="EMBL" id="CUH80523.1"/>
    </source>
</evidence>
<evidence type="ECO:0000256" key="6">
    <source>
        <dbReference type="RuleBase" id="RU000646"/>
    </source>
</evidence>
<dbReference type="FunFam" id="3.10.20.80:FF:000001">
    <property type="entry name" value="Translation initiation factor IF-3"/>
    <property type="match status" value="1"/>
</dbReference>
<dbReference type="InterPro" id="IPR036788">
    <property type="entry name" value="T_IF-3_C_sf"/>
</dbReference>
<dbReference type="Pfam" id="PF05198">
    <property type="entry name" value="IF3_N"/>
    <property type="match status" value="1"/>
</dbReference>
<dbReference type="PANTHER" id="PTHR10938">
    <property type="entry name" value="TRANSLATION INITIATION FACTOR IF-3"/>
    <property type="match status" value="1"/>
</dbReference>
<comment type="function">
    <text evidence="4 6">IF-3 binds to the 30S ribosomal subunit and shifts the equilibrium between 70S ribosomes and their 50S and 30S subunits in favor of the free subunits, thus enhancing the availability of 30S subunits on which protein synthesis initiation begins.</text>
</comment>
<reference evidence="9 10" key="1">
    <citation type="submission" date="2015-09" db="EMBL/GenBank/DDBJ databases">
        <authorList>
            <consortium name="Swine Surveillance"/>
        </authorList>
    </citation>
    <scope>NUCLEOTIDE SEQUENCE [LARGE SCALE GENOMIC DNA]</scope>
    <source>
        <strain evidence="9 10">CECT 7557</strain>
    </source>
</reference>
<dbReference type="InterPro" id="IPR019814">
    <property type="entry name" value="Translation_initiation_fac_3_N"/>
</dbReference>
<comment type="subunit">
    <text evidence="4 6">Monomer.</text>
</comment>
<dbReference type="Proteomes" id="UP000052022">
    <property type="component" value="Unassembled WGS sequence"/>
</dbReference>
<dbReference type="Gene3D" id="3.10.20.80">
    <property type="entry name" value="Translation initiation factor 3 (IF-3), N-terminal domain"/>
    <property type="match status" value="1"/>
</dbReference>
<proteinExistence type="inferred from homology"/>
<comment type="subcellular location">
    <subcellularLocation>
        <location evidence="4 6">Cytoplasm</location>
    </subcellularLocation>
</comment>
<dbReference type="HAMAP" id="MF_00080">
    <property type="entry name" value="IF_3"/>
    <property type="match status" value="1"/>
</dbReference>
<keyword evidence="2 4" id="KW-0396">Initiation factor</keyword>
<dbReference type="PROSITE" id="PS00938">
    <property type="entry name" value="IF3"/>
    <property type="match status" value="1"/>
</dbReference>
<keyword evidence="4" id="KW-0963">Cytoplasm</keyword>
<dbReference type="InterPro" id="IPR036787">
    <property type="entry name" value="T_IF-3_N_sf"/>
</dbReference>
<dbReference type="InterPro" id="IPR001288">
    <property type="entry name" value="Translation_initiation_fac_3"/>
</dbReference>
<evidence type="ECO:0000313" key="10">
    <source>
        <dbReference type="Proteomes" id="UP000052022"/>
    </source>
</evidence>
<dbReference type="GO" id="GO:0032790">
    <property type="term" value="P:ribosome disassembly"/>
    <property type="evidence" value="ECO:0007669"/>
    <property type="project" value="TreeGrafter"/>
</dbReference>
<accession>A0A0P1GFG1</accession>
<evidence type="ECO:0000256" key="3">
    <source>
        <dbReference type="ARBA" id="ARBA00022917"/>
    </source>
</evidence>
<evidence type="ECO:0000256" key="1">
    <source>
        <dbReference type="ARBA" id="ARBA00005439"/>
    </source>
</evidence>
<dbReference type="Pfam" id="PF00707">
    <property type="entry name" value="IF3_C"/>
    <property type="match status" value="1"/>
</dbReference>
<protein>
    <recommendedName>
        <fullName evidence="4 5">Translation initiation factor IF-3</fullName>
    </recommendedName>
</protein>
<dbReference type="PANTHER" id="PTHR10938:SF0">
    <property type="entry name" value="TRANSLATION INITIATION FACTOR IF-3, MITOCHONDRIAL"/>
    <property type="match status" value="1"/>
</dbReference>
<dbReference type="STRING" id="928856.SAMN04488049_104224"/>
<dbReference type="InterPro" id="IPR019815">
    <property type="entry name" value="Translation_initiation_fac_3_C"/>
</dbReference>
<organism evidence="9 10">
    <name type="scientific">Tritonibacter multivorans</name>
    <dbReference type="NCBI Taxonomy" id="928856"/>
    <lineage>
        <taxon>Bacteria</taxon>
        <taxon>Pseudomonadati</taxon>
        <taxon>Pseudomonadota</taxon>
        <taxon>Alphaproteobacteria</taxon>
        <taxon>Rhodobacterales</taxon>
        <taxon>Paracoccaceae</taxon>
        <taxon>Tritonibacter</taxon>
    </lineage>
</organism>
<dbReference type="FunFam" id="3.30.110.10:FF:000001">
    <property type="entry name" value="Translation initiation factor IF-3"/>
    <property type="match status" value="1"/>
</dbReference>
<comment type="similarity">
    <text evidence="1 4 6">Belongs to the IF-3 family.</text>
</comment>
<keyword evidence="3 4" id="KW-0648">Protein biosynthesis</keyword>
<dbReference type="GO" id="GO:0043022">
    <property type="term" value="F:ribosome binding"/>
    <property type="evidence" value="ECO:0007669"/>
    <property type="project" value="UniProtKB-ARBA"/>
</dbReference>
<sequence length="232" mass="26434">MQLLTYLARNKVRFGLKTFRCAAIPAFILNHGSGTGSFRALFRNHRRNAVIARRPHNAPPQRDTGPRINEKIRAPEIRLIGAEGENVGVVHPAKAMQMAEDAGLDLVEISPNATPPVCKIMDYGKFKYEQQKRESEARKKQKTIEVKEVKFRPNTDTHDYGVKMKNVFKFLENGDKVKVTLRFRGREMAHQNLGRELLERVAEDVKEIGKIENMPKMEGRQMVMMIGPAPTK</sequence>
<feature type="domain" description="Translation initiation factor 3 N-terminal" evidence="8">
    <location>
        <begin position="68"/>
        <end position="137"/>
    </location>
</feature>
<dbReference type="NCBIfam" id="TIGR00168">
    <property type="entry name" value="infC"/>
    <property type="match status" value="1"/>
</dbReference>
<evidence type="ECO:0000256" key="5">
    <source>
        <dbReference type="NCBIfam" id="TIGR00168"/>
    </source>
</evidence>
<dbReference type="SUPFAM" id="SSF55200">
    <property type="entry name" value="Translation initiation factor IF3, C-terminal domain"/>
    <property type="match status" value="1"/>
</dbReference>
<dbReference type="EMBL" id="CYSD01000039">
    <property type="protein sequence ID" value="CUH80523.1"/>
    <property type="molecule type" value="Genomic_DNA"/>
</dbReference>
<feature type="domain" description="Translation initiation factor 3 C-terminal" evidence="7">
    <location>
        <begin position="144"/>
        <end position="228"/>
    </location>
</feature>
<dbReference type="GO" id="GO:0005829">
    <property type="term" value="C:cytosol"/>
    <property type="evidence" value="ECO:0007669"/>
    <property type="project" value="TreeGrafter"/>
</dbReference>
<dbReference type="AlphaFoldDB" id="A0A0P1GFG1"/>
<evidence type="ECO:0000259" key="7">
    <source>
        <dbReference type="Pfam" id="PF00707"/>
    </source>
</evidence>
<evidence type="ECO:0000259" key="8">
    <source>
        <dbReference type="Pfam" id="PF05198"/>
    </source>
</evidence>
<evidence type="ECO:0000256" key="4">
    <source>
        <dbReference type="HAMAP-Rule" id="MF_00080"/>
    </source>
</evidence>
<dbReference type="Gene3D" id="3.30.110.10">
    <property type="entry name" value="Translation initiation factor 3 (IF-3), C-terminal domain"/>
    <property type="match status" value="1"/>
</dbReference>
<dbReference type="GO" id="GO:0016020">
    <property type="term" value="C:membrane"/>
    <property type="evidence" value="ECO:0007669"/>
    <property type="project" value="TreeGrafter"/>
</dbReference>
<dbReference type="GO" id="GO:0003743">
    <property type="term" value="F:translation initiation factor activity"/>
    <property type="evidence" value="ECO:0007669"/>
    <property type="project" value="UniProtKB-UniRule"/>
</dbReference>
<dbReference type="InterPro" id="IPR019813">
    <property type="entry name" value="Translation_initiation_fac3_CS"/>
</dbReference>
<name>A0A0P1GFG1_9RHOB</name>
<evidence type="ECO:0000256" key="2">
    <source>
        <dbReference type="ARBA" id="ARBA00022540"/>
    </source>
</evidence>
<gene>
    <name evidence="4 9" type="primary">infC</name>
    <name evidence="9" type="ORF">TRM7557_02940</name>
</gene>
<keyword evidence="10" id="KW-1185">Reference proteome</keyword>
<dbReference type="SUPFAM" id="SSF54364">
    <property type="entry name" value="Translation initiation factor IF3, N-terminal domain"/>
    <property type="match status" value="1"/>
</dbReference>